<keyword evidence="3" id="KW-0560">Oxidoreductase</keyword>
<dbReference type="Pfam" id="PF01315">
    <property type="entry name" value="Ald_Xan_dh_C"/>
    <property type="match status" value="1"/>
</dbReference>
<dbReference type="SUPFAM" id="SSF54665">
    <property type="entry name" value="CO dehydrogenase molybdoprotein N-domain-like"/>
    <property type="match status" value="1"/>
</dbReference>
<dbReference type="Pfam" id="PF20256">
    <property type="entry name" value="MoCoBD_2"/>
    <property type="match status" value="1"/>
</dbReference>
<dbReference type="SMART" id="SM01008">
    <property type="entry name" value="Ald_Xan_dh_C"/>
    <property type="match status" value="1"/>
</dbReference>
<dbReference type="InterPro" id="IPR000674">
    <property type="entry name" value="Ald_Oxase/Xan_DH_a/b"/>
</dbReference>
<dbReference type="Gene3D" id="3.30.365.10">
    <property type="entry name" value="Aldehyde oxidase/xanthine dehydrogenase, molybdopterin binding domain"/>
    <property type="match status" value="4"/>
</dbReference>
<dbReference type="EMBL" id="JACIJR010000009">
    <property type="protein sequence ID" value="MBB5730814.1"/>
    <property type="molecule type" value="Genomic_DNA"/>
</dbReference>
<dbReference type="GO" id="GO:0004854">
    <property type="term" value="F:xanthine dehydrogenase activity"/>
    <property type="evidence" value="ECO:0007669"/>
    <property type="project" value="UniProtKB-EC"/>
</dbReference>
<dbReference type="PANTHER" id="PTHR11908">
    <property type="entry name" value="XANTHINE DEHYDROGENASE"/>
    <property type="match status" value="1"/>
</dbReference>
<dbReference type="Proteomes" id="UP000546701">
    <property type="component" value="Unassembled WGS sequence"/>
</dbReference>
<gene>
    <name evidence="3" type="ORF">FHS99_003321</name>
</gene>
<evidence type="ECO:0000313" key="3">
    <source>
        <dbReference type="EMBL" id="MBB5730814.1"/>
    </source>
</evidence>
<dbReference type="AlphaFoldDB" id="A0A7W9BVC7"/>
<dbReference type="Pfam" id="PF02738">
    <property type="entry name" value="MoCoBD_1"/>
    <property type="match status" value="1"/>
</dbReference>
<sequence>MTDVLLFSGDAGPNPIDNGRSVGRSHSRIDGPLKVTGRARYASDYRAVAPGAAIGFILEAGIGRGRIARIDTTVAERAPGVVLVLTHRNAPVQGNRKDGAFPELKDDRILDHGQPVAFVVAETFEQARDAASLIRITYDEEPGRFDPEHGRAAARLSIGTVLPPVRQDTAIGNLEAAMASAAVTIDRTYTTPPITHAMMEPYAALARWDDRTGLTLWTSHQLFEWAYRDLPRTLLLPPEKIRIVAAFVGGGFGGKLYFQAEAILSALAARMLRRPVRTAMTRPQMMNMTRHSPQTIQRLQLGADRQGHLTAIGHDVWHTNPDWGGEQEMAANQTRLLYAGANRRTTHRHIVVDWPKGSAIRAPGERTGMMALEVAMDELAEATGIDPVELRIRNDVAHDPEAGPSLPFASRSLIRCLREGATRFGWSQRSDRPAQIHDGRWMVGMGMASAFRRNQVKPSGARVTMSPAGHVLVESGATDIGTGTYTIMAQTAAEMLGVPIANVTVRLGDSLLPEGAGGGGSWGANSATSGLYVACQAMRRRLARNAGFDPASVDFKDGRLVDGARSVGLPDAIGQQPLITTGRIEFAKKQRPEASFGSHFCEVGVDRYTGEIRMRRWLSVVDIGRVLNPLTARSQMIGGVTFGIGAALMEEAVMDHRHGLFINHDLAGYHVPVHADVGEFDIVFLDALEPSSSPMKAKGVGELGNCGSSAAVANAVFNACGVRVRNYPITPDKLIDSLLDR</sequence>
<organism evidence="3 4">
    <name type="scientific">Sphingomonas prati</name>
    <dbReference type="NCBI Taxonomy" id="1843237"/>
    <lineage>
        <taxon>Bacteria</taxon>
        <taxon>Pseudomonadati</taxon>
        <taxon>Pseudomonadota</taxon>
        <taxon>Alphaproteobacteria</taxon>
        <taxon>Sphingomonadales</taxon>
        <taxon>Sphingomonadaceae</taxon>
        <taxon>Sphingomonas</taxon>
    </lineage>
</organism>
<dbReference type="SUPFAM" id="SSF56003">
    <property type="entry name" value="Molybdenum cofactor-binding domain"/>
    <property type="match status" value="1"/>
</dbReference>
<dbReference type="InterPro" id="IPR016208">
    <property type="entry name" value="Ald_Oxase/xanthine_DH-like"/>
</dbReference>
<name>A0A7W9BVC7_9SPHN</name>
<dbReference type="GO" id="GO:0005506">
    <property type="term" value="F:iron ion binding"/>
    <property type="evidence" value="ECO:0007669"/>
    <property type="project" value="InterPro"/>
</dbReference>
<evidence type="ECO:0000259" key="2">
    <source>
        <dbReference type="SMART" id="SM01008"/>
    </source>
</evidence>
<accession>A0A7W9BVC7</accession>
<reference evidence="3 4" key="1">
    <citation type="submission" date="2020-08" db="EMBL/GenBank/DDBJ databases">
        <title>Genomic Encyclopedia of Type Strains, Phase IV (KMG-IV): sequencing the most valuable type-strain genomes for metagenomic binning, comparative biology and taxonomic classification.</title>
        <authorList>
            <person name="Goeker M."/>
        </authorList>
    </citation>
    <scope>NUCLEOTIDE SEQUENCE [LARGE SCALE GENOMIC DNA]</scope>
    <source>
        <strain evidence="3 4">DSM 103336</strain>
    </source>
</reference>
<dbReference type="InterPro" id="IPR036856">
    <property type="entry name" value="Ald_Oxase/Xan_DH_a/b_sf"/>
</dbReference>
<evidence type="ECO:0000313" key="4">
    <source>
        <dbReference type="Proteomes" id="UP000546701"/>
    </source>
</evidence>
<dbReference type="Gene3D" id="3.90.1170.50">
    <property type="entry name" value="Aldehyde oxidase/xanthine dehydrogenase, a/b hammerhead"/>
    <property type="match status" value="1"/>
</dbReference>
<evidence type="ECO:0000256" key="1">
    <source>
        <dbReference type="SAM" id="MobiDB-lite"/>
    </source>
</evidence>
<dbReference type="PANTHER" id="PTHR11908:SF123">
    <property type="entry name" value="ALDEHYDE OXIDOREDUCTASE MOLYBDENUM-BINDING SUBUNIT PAOC"/>
    <property type="match status" value="1"/>
</dbReference>
<proteinExistence type="predicted"/>
<dbReference type="InterPro" id="IPR046867">
    <property type="entry name" value="AldOxase/xan_DH_MoCoBD2"/>
</dbReference>
<feature type="domain" description="Aldehyde oxidase/xanthine dehydrogenase a/b hammerhead" evidence="2">
    <location>
        <begin position="36"/>
        <end position="142"/>
    </location>
</feature>
<feature type="region of interest" description="Disordered" evidence="1">
    <location>
        <begin position="8"/>
        <end position="29"/>
    </location>
</feature>
<dbReference type="InterPro" id="IPR008274">
    <property type="entry name" value="AldOxase/xan_DH_MoCoBD1"/>
</dbReference>
<dbReference type="EC" id="1.17.1.4" evidence="3"/>
<comment type="caution">
    <text evidence="3">The sequence shown here is derived from an EMBL/GenBank/DDBJ whole genome shotgun (WGS) entry which is preliminary data.</text>
</comment>
<keyword evidence="4" id="KW-1185">Reference proteome</keyword>
<protein>
    <submittedName>
        <fullName evidence="3">Xanthine dehydrogenase YagR molybdenum-binding subunit</fullName>
        <ecNumber evidence="3">1.17.1.4</ecNumber>
    </submittedName>
</protein>
<dbReference type="InterPro" id="IPR037165">
    <property type="entry name" value="AldOxase/xan_DH_Mopterin-bd_sf"/>
</dbReference>